<proteinExistence type="predicted"/>
<accession>A0ABW7YPA6</accession>
<sequence>MPRPKPPQRPALLDDSTGEQQQKAEPQSSRRTGPRRVRAVQWTELVPTTIYLYQDLDDRLTAALETSGKGPQGAWEQAINTYCDALQPPIPATFPDPITQADISLPRDPNPPPVGTPRDRPVAPGSTVRLKRNTRARLAAACRQEQMGGMGALNDSMEGYLDELDLEKNKAE</sequence>
<dbReference type="RefSeq" id="WP_397079747.1">
    <property type="nucleotide sequence ID" value="NZ_JBITGY010000002.1"/>
</dbReference>
<organism evidence="2 3">
    <name type="scientific">Nonomuraea typhae</name>
    <dbReference type="NCBI Taxonomy" id="2603600"/>
    <lineage>
        <taxon>Bacteria</taxon>
        <taxon>Bacillati</taxon>
        <taxon>Actinomycetota</taxon>
        <taxon>Actinomycetes</taxon>
        <taxon>Streptosporangiales</taxon>
        <taxon>Streptosporangiaceae</taxon>
        <taxon>Nonomuraea</taxon>
    </lineage>
</organism>
<name>A0ABW7YPA6_9ACTN</name>
<keyword evidence="3" id="KW-1185">Reference proteome</keyword>
<feature type="region of interest" description="Disordered" evidence="1">
    <location>
        <begin position="90"/>
        <end position="128"/>
    </location>
</feature>
<evidence type="ECO:0000313" key="2">
    <source>
        <dbReference type="EMBL" id="MFI6497118.1"/>
    </source>
</evidence>
<feature type="region of interest" description="Disordered" evidence="1">
    <location>
        <begin position="1"/>
        <end position="39"/>
    </location>
</feature>
<evidence type="ECO:0000313" key="3">
    <source>
        <dbReference type="Proteomes" id="UP001612741"/>
    </source>
</evidence>
<dbReference type="Proteomes" id="UP001612741">
    <property type="component" value="Unassembled WGS sequence"/>
</dbReference>
<comment type="caution">
    <text evidence="2">The sequence shown here is derived from an EMBL/GenBank/DDBJ whole genome shotgun (WGS) entry which is preliminary data.</text>
</comment>
<feature type="compositionally biased region" description="Polar residues" evidence="1">
    <location>
        <begin position="18"/>
        <end position="31"/>
    </location>
</feature>
<protein>
    <submittedName>
        <fullName evidence="2">Uncharacterized protein</fullName>
    </submittedName>
</protein>
<evidence type="ECO:0000256" key="1">
    <source>
        <dbReference type="SAM" id="MobiDB-lite"/>
    </source>
</evidence>
<dbReference type="EMBL" id="JBITGY010000002">
    <property type="protein sequence ID" value="MFI6497118.1"/>
    <property type="molecule type" value="Genomic_DNA"/>
</dbReference>
<reference evidence="2 3" key="1">
    <citation type="submission" date="2024-10" db="EMBL/GenBank/DDBJ databases">
        <title>The Natural Products Discovery Center: Release of the First 8490 Sequenced Strains for Exploring Actinobacteria Biosynthetic Diversity.</title>
        <authorList>
            <person name="Kalkreuter E."/>
            <person name="Kautsar S.A."/>
            <person name="Yang D."/>
            <person name="Bader C.D."/>
            <person name="Teijaro C.N."/>
            <person name="Fluegel L."/>
            <person name="Davis C.M."/>
            <person name="Simpson J.R."/>
            <person name="Lauterbach L."/>
            <person name="Steele A.D."/>
            <person name="Gui C."/>
            <person name="Meng S."/>
            <person name="Li G."/>
            <person name="Viehrig K."/>
            <person name="Ye F."/>
            <person name="Su P."/>
            <person name="Kiefer A.F."/>
            <person name="Nichols A."/>
            <person name="Cepeda A.J."/>
            <person name="Yan W."/>
            <person name="Fan B."/>
            <person name="Jiang Y."/>
            <person name="Adhikari A."/>
            <person name="Zheng C.-J."/>
            <person name="Schuster L."/>
            <person name="Cowan T.M."/>
            <person name="Smanski M.J."/>
            <person name="Chevrette M.G."/>
            <person name="De Carvalho L.P.S."/>
            <person name="Shen B."/>
        </authorList>
    </citation>
    <scope>NUCLEOTIDE SEQUENCE [LARGE SCALE GENOMIC DNA]</scope>
    <source>
        <strain evidence="2 3">NPDC050545</strain>
    </source>
</reference>
<gene>
    <name evidence="2" type="ORF">ACIBG2_07040</name>
</gene>